<dbReference type="PANTHER" id="PTHR10788">
    <property type="entry name" value="TREHALOSE-6-PHOSPHATE SYNTHASE"/>
    <property type="match status" value="1"/>
</dbReference>
<dbReference type="Gene3D" id="3.40.50.2000">
    <property type="entry name" value="Glycogen Phosphorylase B"/>
    <property type="match status" value="2"/>
</dbReference>
<sequence length="728" mass="82769">MLLIAALMAIPLIDNMTTHWVTRDLNMRASVISTALSDSIAEAVQANRPQQLDPLFKRTLRDEKLMAIAICGADGEMLHRTEEFPATLDCNEAQTIAEHDARILLKQGTIHVAVRRLESERGGVANMILLHDMGFIERRSQTVRTYLVLIFAALGAVISITALLVAHLSWRNWVSSVKAILQGESLESRRAGAPELAPLQGDVRKMLRQLEDEHRRAHAIGDEWNAVRLRAMLKSDLRDEHLIVVSNREPYIHERHGTQVALVRPASGLVTALEPIMRACSGTWIAHGSGAADREQVDSHDHLLVPPHQPAYTLRRLWLSKADEVGYYSGFSNEGLWPLCHIAHVRPVFRQSDWECYKRVNRAFADAVVAEARSEDPLVLVQDFHLALAPRMIRERLPNATIISFWHIPWPNPESFGICPWREELLHGMLGSTILGFHTRFHCKNFMETVDRFLETRIEQEHSTVSFLGEQTLVESYPISIHWPSDEERAAWPSLAQCRNSLRDRLGVTPDHLVALGLDRFDYTKGIVERMQAVERLLEKHPEFIGRFTLVQVAAPTRGELTEYQTFRNRLEALASQINRRFTRGNYQPIHLIVEHQETEEVTSLYRAADICLVTSIHDGMNLVCKEFIAARDDEHGVLILSQFAGASRELSEALHINPYHVEETADTLLAAINMPRVEQRERMQSLRSIVREHNVYGWAGAMLADAARLRLRSRVQARVQSHRKRAN</sequence>
<reference evidence="3 4" key="1">
    <citation type="submission" date="2024-01" db="EMBL/GenBank/DDBJ databases">
        <title>Uliginosibacterium soil sp. nov.</title>
        <authorList>
            <person name="Lv Y."/>
        </authorList>
    </citation>
    <scope>NUCLEOTIDE SEQUENCE [LARGE SCALE GENOMIC DNA]</scope>
    <source>
        <strain evidence="3 4">H3</strain>
    </source>
</reference>
<proteinExistence type="inferred from homology"/>
<protein>
    <submittedName>
        <fullName evidence="3">Trehalose-6-phosphate synthase</fullName>
        <ecNumber evidence="3">2.4.1.15</ecNumber>
    </submittedName>
</protein>
<keyword evidence="2" id="KW-0812">Transmembrane</keyword>
<dbReference type="SUPFAM" id="SSF53756">
    <property type="entry name" value="UDP-Glycosyltransferase/glycogen phosphorylase"/>
    <property type="match status" value="1"/>
</dbReference>
<dbReference type="CDD" id="cd03788">
    <property type="entry name" value="GT20_TPS"/>
    <property type="match status" value="1"/>
</dbReference>
<evidence type="ECO:0000313" key="4">
    <source>
        <dbReference type="Proteomes" id="UP001331561"/>
    </source>
</evidence>
<accession>A0ABU6K486</accession>
<name>A0ABU6K486_9RHOO</name>
<dbReference type="EC" id="2.4.1.15" evidence="3"/>
<evidence type="ECO:0000313" key="3">
    <source>
        <dbReference type="EMBL" id="MEC5385873.1"/>
    </source>
</evidence>
<dbReference type="InterPro" id="IPR001830">
    <property type="entry name" value="Glyco_trans_20"/>
</dbReference>
<dbReference type="EMBL" id="JAYXHS010000001">
    <property type="protein sequence ID" value="MEC5385873.1"/>
    <property type="molecule type" value="Genomic_DNA"/>
</dbReference>
<keyword evidence="3" id="KW-0328">Glycosyltransferase</keyword>
<gene>
    <name evidence="3" type="ORF">VVD49_09065</name>
</gene>
<keyword evidence="2" id="KW-1133">Transmembrane helix</keyword>
<keyword evidence="4" id="KW-1185">Reference proteome</keyword>
<dbReference type="Proteomes" id="UP001331561">
    <property type="component" value="Unassembled WGS sequence"/>
</dbReference>
<feature type="transmembrane region" description="Helical" evidence="2">
    <location>
        <begin position="146"/>
        <end position="170"/>
    </location>
</feature>
<keyword evidence="2" id="KW-0472">Membrane</keyword>
<evidence type="ECO:0000256" key="1">
    <source>
        <dbReference type="ARBA" id="ARBA00008799"/>
    </source>
</evidence>
<evidence type="ECO:0000256" key="2">
    <source>
        <dbReference type="SAM" id="Phobius"/>
    </source>
</evidence>
<comment type="caution">
    <text evidence="3">The sequence shown here is derived from an EMBL/GenBank/DDBJ whole genome shotgun (WGS) entry which is preliminary data.</text>
</comment>
<comment type="similarity">
    <text evidence="1">Belongs to the glycosyltransferase 20 family.</text>
</comment>
<keyword evidence="3" id="KW-0808">Transferase</keyword>
<organism evidence="3 4">
    <name type="scientific">Uliginosibacterium silvisoli</name>
    <dbReference type="NCBI Taxonomy" id="3114758"/>
    <lineage>
        <taxon>Bacteria</taxon>
        <taxon>Pseudomonadati</taxon>
        <taxon>Pseudomonadota</taxon>
        <taxon>Betaproteobacteria</taxon>
        <taxon>Rhodocyclales</taxon>
        <taxon>Zoogloeaceae</taxon>
        <taxon>Uliginosibacterium</taxon>
    </lineage>
</organism>
<dbReference type="GO" id="GO:0003825">
    <property type="term" value="F:alpha,alpha-trehalose-phosphate synthase (UDP-forming) activity"/>
    <property type="evidence" value="ECO:0007669"/>
    <property type="project" value="UniProtKB-EC"/>
</dbReference>
<dbReference type="RefSeq" id="WP_327598817.1">
    <property type="nucleotide sequence ID" value="NZ_JAYXHS010000001.1"/>
</dbReference>
<dbReference type="Pfam" id="PF00982">
    <property type="entry name" value="Glyco_transf_20"/>
    <property type="match status" value="1"/>
</dbReference>
<dbReference type="PANTHER" id="PTHR10788:SF106">
    <property type="entry name" value="BCDNA.GH08860"/>
    <property type="match status" value="1"/>
</dbReference>